<dbReference type="GO" id="GO:0097363">
    <property type="term" value="F:protein O-acetylglucosaminyltransferase activity"/>
    <property type="evidence" value="ECO:0007669"/>
    <property type="project" value="TreeGrafter"/>
</dbReference>
<name>A0A1Y1UI65_9TREE</name>
<dbReference type="OrthoDB" id="1926212at2759"/>
<keyword evidence="1" id="KW-0802">TPR repeat</keyword>
<dbReference type="GeneID" id="33560024"/>
<dbReference type="Gene3D" id="1.25.40.10">
    <property type="entry name" value="Tetratricopeptide repeat domain"/>
    <property type="match status" value="1"/>
</dbReference>
<organism evidence="2 3">
    <name type="scientific">Kockovaella imperatae</name>
    <dbReference type="NCBI Taxonomy" id="4999"/>
    <lineage>
        <taxon>Eukaryota</taxon>
        <taxon>Fungi</taxon>
        <taxon>Dikarya</taxon>
        <taxon>Basidiomycota</taxon>
        <taxon>Agaricomycotina</taxon>
        <taxon>Tremellomycetes</taxon>
        <taxon>Tremellales</taxon>
        <taxon>Cuniculitremaceae</taxon>
        <taxon>Kockovaella</taxon>
    </lineage>
</organism>
<dbReference type="InterPro" id="IPR019734">
    <property type="entry name" value="TPR_rpt"/>
</dbReference>
<dbReference type="PANTHER" id="PTHR44366:SF1">
    <property type="entry name" value="UDP-N-ACETYLGLUCOSAMINE--PEPTIDE N-ACETYLGLUCOSAMINYLTRANSFERASE 110 KDA SUBUNIT"/>
    <property type="match status" value="1"/>
</dbReference>
<evidence type="ECO:0000313" key="3">
    <source>
        <dbReference type="Proteomes" id="UP000193218"/>
    </source>
</evidence>
<dbReference type="PANTHER" id="PTHR44366">
    <property type="entry name" value="UDP-N-ACETYLGLUCOSAMINE--PEPTIDE N-ACETYLGLUCOSAMINYLTRANSFERASE 110 KDA SUBUNIT"/>
    <property type="match status" value="1"/>
</dbReference>
<reference evidence="2 3" key="1">
    <citation type="submission" date="2017-03" db="EMBL/GenBank/DDBJ databases">
        <title>Widespread Adenine N6-methylation of Active Genes in Fungi.</title>
        <authorList>
            <consortium name="DOE Joint Genome Institute"/>
            <person name="Mondo S.J."/>
            <person name="Dannebaum R.O."/>
            <person name="Kuo R.C."/>
            <person name="Louie K.B."/>
            <person name="Bewick A.J."/>
            <person name="Labutti K."/>
            <person name="Haridas S."/>
            <person name="Kuo A."/>
            <person name="Salamov A."/>
            <person name="Ahrendt S.R."/>
            <person name="Lau R."/>
            <person name="Bowen B.P."/>
            <person name="Lipzen A."/>
            <person name="Sullivan W."/>
            <person name="Andreopoulos W.B."/>
            <person name="Clum A."/>
            <person name="Lindquist E."/>
            <person name="Daum C."/>
            <person name="Northen T.R."/>
            <person name="Ramamoorthy G."/>
            <person name="Schmitz R.J."/>
            <person name="Gryganskyi A."/>
            <person name="Culley D."/>
            <person name="Magnuson J."/>
            <person name="James T.Y."/>
            <person name="O'Malley M.A."/>
            <person name="Stajich J.E."/>
            <person name="Spatafora J.W."/>
            <person name="Visel A."/>
            <person name="Grigoriev I.V."/>
        </authorList>
    </citation>
    <scope>NUCLEOTIDE SEQUENCE [LARGE SCALE GENOMIC DNA]</scope>
    <source>
        <strain evidence="2 3">NRRL Y-17943</strain>
    </source>
</reference>
<dbReference type="EMBL" id="NBSH01000006">
    <property type="protein sequence ID" value="ORX37227.1"/>
    <property type="molecule type" value="Genomic_DNA"/>
</dbReference>
<dbReference type="Proteomes" id="UP000193218">
    <property type="component" value="Unassembled WGS sequence"/>
</dbReference>
<feature type="repeat" description="TPR" evidence="1">
    <location>
        <begin position="97"/>
        <end position="130"/>
    </location>
</feature>
<protein>
    <submittedName>
        <fullName evidence="2">Uncharacterized protein</fullName>
    </submittedName>
</protein>
<dbReference type="AlphaFoldDB" id="A0A1Y1UI65"/>
<evidence type="ECO:0000313" key="2">
    <source>
        <dbReference type="EMBL" id="ORX37227.1"/>
    </source>
</evidence>
<dbReference type="RefSeq" id="XP_021871265.1">
    <property type="nucleotide sequence ID" value="XM_022018215.1"/>
</dbReference>
<gene>
    <name evidence="2" type="ORF">BD324DRAFT_650833</name>
</gene>
<dbReference type="InterPro" id="IPR037919">
    <property type="entry name" value="OGT"/>
</dbReference>
<dbReference type="InterPro" id="IPR011990">
    <property type="entry name" value="TPR-like_helical_dom_sf"/>
</dbReference>
<accession>A0A1Y1UI65</accession>
<dbReference type="SUPFAM" id="SSF48452">
    <property type="entry name" value="TPR-like"/>
    <property type="match status" value="1"/>
</dbReference>
<keyword evidence="3" id="KW-1185">Reference proteome</keyword>
<evidence type="ECO:0000256" key="1">
    <source>
        <dbReference type="PROSITE-ProRule" id="PRU00339"/>
    </source>
</evidence>
<dbReference type="STRING" id="4999.A0A1Y1UI65"/>
<dbReference type="SMART" id="SM00028">
    <property type="entry name" value="TPR"/>
    <property type="match status" value="3"/>
</dbReference>
<dbReference type="GO" id="GO:0006493">
    <property type="term" value="P:protein O-linked glycosylation"/>
    <property type="evidence" value="ECO:0007669"/>
    <property type="project" value="InterPro"/>
</dbReference>
<dbReference type="InParanoid" id="A0A1Y1UI65"/>
<proteinExistence type="predicted"/>
<comment type="caution">
    <text evidence="2">The sequence shown here is derived from an EMBL/GenBank/DDBJ whole genome shotgun (WGS) entry which is preliminary data.</text>
</comment>
<dbReference type="PROSITE" id="PS50005">
    <property type="entry name" value="TPR"/>
    <property type="match status" value="1"/>
</dbReference>
<sequence>MSSSMRISNSAWRIVSRASSSRPILCTSGHHAPLPRPSHLILAQRTATSTSEPPSSTDPSFAKALRLLEDGTRLIESGDVQGALEKYKESVNVKETSGGYFNLGVCEYTQNNHPGAIKAWERSIALTPSADAYTNLASAYIMMKPPQAALAIKHLTSALELTPDDPEVAFNLAAILESTGNLEASLKMYERAEKGGIERAGQNIRSVSAKILAGSGSAQA</sequence>
<dbReference type="Pfam" id="PF13432">
    <property type="entry name" value="TPR_16"/>
    <property type="match status" value="2"/>
</dbReference>